<feature type="domain" description="Response regulatory" evidence="2">
    <location>
        <begin position="6"/>
        <end position="127"/>
    </location>
</feature>
<dbReference type="InterPro" id="IPR001789">
    <property type="entry name" value="Sig_transdc_resp-reg_receiver"/>
</dbReference>
<comment type="caution">
    <text evidence="3">The sequence shown here is derived from an EMBL/GenBank/DDBJ whole genome shotgun (WGS) entry which is preliminary data.</text>
</comment>
<name>A0A7C9M5B9_9DEIO</name>
<dbReference type="PROSITE" id="PS50110">
    <property type="entry name" value="RESPONSE_REGULATORY"/>
    <property type="match status" value="1"/>
</dbReference>
<protein>
    <submittedName>
        <fullName evidence="3">Response regulator</fullName>
    </submittedName>
</protein>
<dbReference type="Proteomes" id="UP000483286">
    <property type="component" value="Unassembled WGS sequence"/>
</dbReference>
<proteinExistence type="predicted"/>
<dbReference type="PANTHER" id="PTHR44520:SF2">
    <property type="entry name" value="RESPONSE REGULATOR RCP1"/>
    <property type="match status" value="1"/>
</dbReference>
<dbReference type="GO" id="GO:0000160">
    <property type="term" value="P:phosphorelay signal transduction system"/>
    <property type="evidence" value="ECO:0007669"/>
    <property type="project" value="InterPro"/>
</dbReference>
<reference evidence="3 4" key="1">
    <citation type="submission" date="2019-12" db="EMBL/GenBank/DDBJ databases">
        <title>Deinococcus sp. HMF7620 Genome sequencing and assembly.</title>
        <authorList>
            <person name="Kang H."/>
            <person name="Kim H."/>
            <person name="Joh K."/>
        </authorList>
    </citation>
    <scope>NUCLEOTIDE SEQUENCE [LARGE SCALE GENOMIC DNA]</scope>
    <source>
        <strain evidence="3 4">HMF7620</strain>
    </source>
</reference>
<dbReference type="PANTHER" id="PTHR44520">
    <property type="entry name" value="RESPONSE REGULATOR RCP1-RELATED"/>
    <property type="match status" value="1"/>
</dbReference>
<evidence type="ECO:0000256" key="1">
    <source>
        <dbReference type="PROSITE-ProRule" id="PRU00169"/>
    </source>
</evidence>
<accession>A0A7C9M5B9</accession>
<keyword evidence="1" id="KW-0597">Phosphoprotein</keyword>
<dbReference type="Pfam" id="PF00072">
    <property type="entry name" value="Response_reg"/>
    <property type="match status" value="1"/>
</dbReference>
<keyword evidence="4" id="KW-1185">Reference proteome</keyword>
<dbReference type="RefSeq" id="WP_157458397.1">
    <property type="nucleotide sequence ID" value="NZ_WQLB01000006.1"/>
</dbReference>
<dbReference type="Gene3D" id="3.40.50.2300">
    <property type="match status" value="1"/>
</dbReference>
<evidence type="ECO:0000313" key="4">
    <source>
        <dbReference type="Proteomes" id="UP000483286"/>
    </source>
</evidence>
<dbReference type="SMART" id="SM00448">
    <property type="entry name" value="REC"/>
    <property type="match status" value="1"/>
</dbReference>
<sequence>MPNRMRVLVVDDSPADLMLAQVALETHADRVRLTTASDGEAALAHLRDPEQPLPDLILLDINMPGLTGLQVLSSIRHDPALCHLPVGILSTSESQTNILDAYDRQASFYIVKAPHLSELMQMFERLIAFWSLTPRLPNW</sequence>
<dbReference type="InterPro" id="IPR052893">
    <property type="entry name" value="TCS_response_regulator"/>
</dbReference>
<organism evidence="3 4">
    <name type="scientific">Deinococcus arboris</name>
    <dbReference type="NCBI Taxonomy" id="2682977"/>
    <lineage>
        <taxon>Bacteria</taxon>
        <taxon>Thermotogati</taxon>
        <taxon>Deinococcota</taxon>
        <taxon>Deinococci</taxon>
        <taxon>Deinococcales</taxon>
        <taxon>Deinococcaceae</taxon>
        <taxon>Deinococcus</taxon>
    </lineage>
</organism>
<dbReference type="AlphaFoldDB" id="A0A7C9M5B9"/>
<feature type="modified residue" description="4-aspartylphosphate" evidence="1">
    <location>
        <position position="60"/>
    </location>
</feature>
<evidence type="ECO:0000259" key="2">
    <source>
        <dbReference type="PROSITE" id="PS50110"/>
    </source>
</evidence>
<dbReference type="InterPro" id="IPR011006">
    <property type="entry name" value="CheY-like_superfamily"/>
</dbReference>
<dbReference type="CDD" id="cd17557">
    <property type="entry name" value="REC_Rcp-like"/>
    <property type="match status" value="1"/>
</dbReference>
<dbReference type="SUPFAM" id="SSF52172">
    <property type="entry name" value="CheY-like"/>
    <property type="match status" value="1"/>
</dbReference>
<gene>
    <name evidence="3" type="ORF">GO986_06060</name>
</gene>
<dbReference type="EMBL" id="WQLB01000006">
    <property type="protein sequence ID" value="MVN86325.1"/>
    <property type="molecule type" value="Genomic_DNA"/>
</dbReference>
<evidence type="ECO:0000313" key="3">
    <source>
        <dbReference type="EMBL" id="MVN86325.1"/>
    </source>
</evidence>